<sequence length="157" mass="17813">MMTNKVDIVNNNPDDTHQVFETIHRLMHIFRARQYRLIQDSGVDLTHMQHKVLGYFARHPDATLSDLVADSGKDKAQIARLITEVRAKGLLDAKPDRTDKRVTRLNLTQTGKDIFESLKKAERELSDLAVQGLTKEERKVLLKLLGDIKNNLSGSTP</sequence>
<dbReference type="PANTHER" id="PTHR33164:SF43">
    <property type="entry name" value="HTH-TYPE TRANSCRIPTIONAL REPRESSOR YETL"/>
    <property type="match status" value="1"/>
</dbReference>
<gene>
    <name evidence="2" type="ORF">SAMN05192566_0125</name>
</gene>
<dbReference type="SUPFAM" id="SSF46785">
    <property type="entry name" value="Winged helix' DNA-binding domain"/>
    <property type="match status" value="1"/>
</dbReference>
<dbReference type="RefSeq" id="WP_245652553.1">
    <property type="nucleotide sequence ID" value="NZ_FNFX01000001.1"/>
</dbReference>
<dbReference type="GO" id="GO:0003677">
    <property type="term" value="F:DNA binding"/>
    <property type="evidence" value="ECO:0007669"/>
    <property type="project" value="UniProtKB-KW"/>
</dbReference>
<dbReference type="Gene3D" id="1.10.10.10">
    <property type="entry name" value="Winged helix-like DNA-binding domain superfamily/Winged helix DNA-binding domain"/>
    <property type="match status" value="1"/>
</dbReference>
<dbReference type="STRING" id="492660.SAMN05192566_0125"/>
<dbReference type="SMART" id="SM00347">
    <property type="entry name" value="HTH_MARR"/>
    <property type="match status" value="1"/>
</dbReference>
<dbReference type="PROSITE" id="PS50995">
    <property type="entry name" value="HTH_MARR_2"/>
    <property type="match status" value="1"/>
</dbReference>
<dbReference type="InterPro" id="IPR036388">
    <property type="entry name" value="WH-like_DNA-bd_sf"/>
</dbReference>
<dbReference type="EMBL" id="FNFX01000001">
    <property type="protein sequence ID" value="SDK10761.1"/>
    <property type="molecule type" value="Genomic_DNA"/>
</dbReference>
<dbReference type="GO" id="GO:0003700">
    <property type="term" value="F:DNA-binding transcription factor activity"/>
    <property type="evidence" value="ECO:0007669"/>
    <property type="project" value="InterPro"/>
</dbReference>
<evidence type="ECO:0000259" key="1">
    <source>
        <dbReference type="PROSITE" id="PS50995"/>
    </source>
</evidence>
<keyword evidence="3" id="KW-1185">Reference proteome</keyword>
<dbReference type="AlphaFoldDB" id="A0A1G8Z6S4"/>
<keyword evidence="2" id="KW-0238">DNA-binding</keyword>
<dbReference type="GO" id="GO:0006950">
    <property type="term" value="P:response to stress"/>
    <property type="evidence" value="ECO:0007669"/>
    <property type="project" value="TreeGrafter"/>
</dbReference>
<evidence type="ECO:0000313" key="3">
    <source>
        <dbReference type="Proteomes" id="UP000198629"/>
    </source>
</evidence>
<dbReference type="Pfam" id="PF12802">
    <property type="entry name" value="MarR_2"/>
    <property type="match status" value="1"/>
</dbReference>
<dbReference type="InterPro" id="IPR000835">
    <property type="entry name" value="HTH_MarR-typ"/>
</dbReference>
<proteinExistence type="predicted"/>
<protein>
    <submittedName>
        <fullName evidence="2">DNA-binding transcriptional regulator, MarR family</fullName>
    </submittedName>
</protein>
<dbReference type="PANTHER" id="PTHR33164">
    <property type="entry name" value="TRANSCRIPTIONAL REGULATOR, MARR FAMILY"/>
    <property type="match status" value="1"/>
</dbReference>
<dbReference type="InterPro" id="IPR036390">
    <property type="entry name" value="WH_DNA-bd_sf"/>
</dbReference>
<reference evidence="3" key="1">
    <citation type="submission" date="2016-10" db="EMBL/GenBank/DDBJ databases">
        <authorList>
            <person name="Varghese N."/>
            <person name="Submissions S."/>
        </authorList>
    </citation>
    <scope>NUCLEOTIDE SEQUENCE [LARGE SCALE GENOMIC DNA]</scope>
    <source>
        <strain evidence="3">CBMB127</strain>
    </source>
</reference>
<name>A0A1G8Z6S4_9PROT</name>
<dbReference type="PRINTS" id="PR00598">
    <property type="entry name" value="HTHMARR"/>
</dbReference>
<evidence type="ECO:0000313" key="2">
    <source>
        <dbReference type="EMBL" id="SDK10761.1"/>
    </source>
</evidence>
<dbReference type="InterPro" id="IPR039422">
    <property type="entry name" value="MarR/SlyA-like"/>
</dbReference>
<dbReference type="Proteomes" id="UP000198629">
    <property type="component" value="Unassembled WGS sequence"/>
</dbReference>
<organism evidence="2 3">
    <name type="scientific">Methylophilus rhizosphaerae</name>
    <dbReference type="NCBI Taxonomy" id="492660"/>
    <lineage>
        <taxon>Bacteria</taxon>
        <taxon>Pseudomonadati</taxon>
        <taxon>Pseudomonadota</taxon>
        <taxon>Betaproteobacteria</taxon>
        <taxon>Nitrosomonadales</taxon>
        <taxon>Methylophilaceae</taxon>
        <taxon>Methylophilus</taxon>
    </lineage>
</organism>
<accession>A0A1G8Z6S4</accession>
<feature type="domain" description="HTH marR-type" evidence="1">
    <location>
        <begin position="16"/>
        <end position="150"/>
    </location>
</feature>